<accession>A0A078MJ79</accession>
<feature type="chain" id="PRO_5007378014" description="Lipoprotein" evidence="1">
    <location>
        <begin position="29"/>
        <end position="711"/>
    </location>
</feature>
<proteinExistence type="predicted"/>
<dbReference type="EMBL" id="LM997413">
    <property type="protein sequence ID" value="CEA06294.1"/>
    <property type="molecule type" value="Genomic_DNA"/>
</dbReference>
<evidence type="ECO:0000313" key="2">
    <source>
        <dbReference type="EMBL" id="CEA06294.1"/>
    </source>
</evidence>
<dbReference type="Pfam" id="PF06082">
    <property type="entry name" value="YjbH"/>
    <property type="match status" value="1"/>
</dbReference>
<keyword evidence="1" id="KW-0732">Signal</keyword>
<evidence type="ECO:0008006" key="3">
    <source>
        <dbReference type="Google" id="ProtNLM"/>
    </source>
</evidence>
<organism evidence="2">
    <name type="scientific">Pseudomonas saudimassiliensis</name>
    <dbReference type="NCBI Taxonomy" id="1461581"/>
    <lineage>
        <taxon>Bacteria</taxon>
        <taxon>Pseudomonadati</taxon>
        <taxon>Pseudomonadota</taxon>
        <taxon>Gammaproteobacteria</taxon>
        <taxon>Pseudomonadales</taxon>
        <taxon>Pseudomonadaceae</taxon>
        <taxon>Pseudomonas</taxon>
    </lineage>
</organism>
<dbReference type="AlphaFoldDB" id="A0A078MJ79"/>
<dbReference type="EMBL" id="LK391969">
    <property type="protein sequence ID" value="CEF27719.1"/>
    <property type="molecule type" value="Genomic_DNA"/>
</dbReference>
<evidence type="ECO:0000256" key="1">
    <source>
        <dbReference type="SAM" id="SignalP"/>
    </source>
</evidence>
<gene>
    <name evidence="2" type="ORF">BN1049_02678</name>
</gene>
<dbReference type="PATRIC" id="fig|1461581.3.peg.2637"/>
<reference evidence="2" key="1">
    <citation type="submission" date="2014-07" db="EMBL/GenBank/DDBJ databases">
        <authorList>
            <person name="Urmite Genomes Urmite Genomes"/>
        </authorList>
    </citation>
    <scope>NUCLEOTIDE SEQUENCE</scope>
    <source>
        <strain evidence="2">12M76_air</strain>
    </source>
</reference>
<dbReference type="InterPro" id="IPR010344">
    <property type="entry name" value="YbjH"/>
</dbReference>
<protein>
    <recommendedName>
        <fullName evidence="3">Lipoprotein</fullName>
    </recommendedName>
</protein>
<feature type="signal peptide" evidence="1">
    <location>
        <begin position="1"/>
        <end position="28"/>
    </location>
</feature>
<name>A0A078MJ79_9PSED</name>
<sequence length="711" mass="79102">MSKSFKKQALVFVPALLALAIAPYSAWADRYRTTQNDFGGVGLLQTPTARFAEDGGFSFNANRVSPYSRYSISVTPLPWLESTLRYTAMTNLTYGGEDSDFGGGQSNKDKAIDAKVRLWEESYWAPQIALGFRDIAGTGLFSSEYLVFNKRFFDLDLSFGLAWGYIGNRGDISNPLGIVREDNRPGSSGLGGDFNTDNYFSGPVGFFGGVEYQTPWDRLRLKLEFDGNDYESEPGYAGPNLDFGAESPVNIGAIFRLSKGIDISAGWERGDTAMIGISFSTNLKTARGPEKYLDPAPEPRRSLPAGVAGGQVDWADVSARLKDNAGFEVEEIAIKDREVIVTGEQRTYRNEAEGVTRASRVLDNSLGEGAYDWYTLVNKPRGMAVSETSINPQRLREYEQNAADTQDLRRGIVNATPSVVAKDVVHTSELDKFDWGLSLGYKQNMGGPDGFILYQFLARANAEYRFDRNNWVRGQLGVNLINNFDKFELEGVSELPQVRTNIREYLTTSDVVLENLQYTHTRRLDRDVYAMGYIGLLESMFGGIGGEVLYRPFDAGWAIGVDANWVKQRGFRQDFDFRDYSTWTGHVTGYSQTRFWDILAKGSAGRYLAGDYGATLDLSRRFANGVTVGAWATRTNVSAEEFGEGSFDKGIYFTFPFDAFFSRSTTSSGTIAWNPLTRDGGARLGRHYGLYNMTNARNIDHFNDGFGLMTE</sequence>